<protein>
    <submittedName>
        <fullName evidence="8">Type II secretion system F family protein</fullName>
    </submittedName>
</protein>
<keyword evidence="3 6" id="KW-0812">Transmembrane</keyword>
<dbReference type="Proteomes" id="UP001479520">
    <property type="component" value="Chromosome"/>
</dbReference>
<evidence type="ECO:0000313" key="8">
    <source>
        <dbReference type="EMBL" id="WZJ20525.1"/>
    </source>
</evidence>
<name>A0ABZ2XDB3_9RHOO</name>
<sequence>MTEALFAILLASTLMLLAGMLFIREAGRRKRNLAGIQRLNEVLSRQSDRLVAPPQEAPSVWTPDFLDRLLQRAGLQSTRRMYFSLAAPALPLVLFAELFLGFVYALTVLLVVYPVLVWLFLRFRAERFRDQLVDQLPSFLESISRILSVGCGLELAFRNATEECEDPLQSICRQVVLRTQAGQSIEDALSQIAEIYGIKELGFVASVFHLGMRYGGNAHAVLERLSTTMRERLRSQQELKAMTAETRASAWILSALPVVVAAMTMISNPGYLLGMWTDPTGRKLLLVAFALQIIGMLLLFRMARLRS</sequence>
<keyword evidence="2" id="KW-1003">Cell membrane</keyword>
<comment type="subcellular location">
    <subcellularLocation>
        <location evidence="1">Cell membrane</location>
        <topology evidence="1">Multi-pass membrane protein</topology>
    </subcellularLocation>
</comment>
<feature type="transmembrane region" description="Helical" evidence="6">
    <location>
        <begin position="250"/>
        <end position="272"/>
    </location>
</feature>
<dbReference type="RefSeq" id="WP_341743204.1">
    <property type="nucleotide sequence ID" value="NZ_CP151406.1"/>
</dbReference>
<dbReference type="PANTHER" id="PTHR35007">
    <property type="entry name" value="INTEGRAL MEMBRANE PROTEIN-RELATED"/>
    <property type="match status" value="1"/>
</dbReference>
<organism evidence="8 9">
    <name type="scientific">Azonexus hydrophilus</name>
    <dbReference type="NCBI Taxonomy" id="418702"/>
    <lineage>
        <taxon>Bacteria</taxon>
        <taxon>Pseudomonadati</taxon>
        <taxon>Pseudomonadota</taxon>
        <taxon>Betaproteobacteria</taxon>
        <taxon>Rhodocyclales</taxon>
        <taxon>Azonexaceae</taxon>
        <taxon>Azonexus</taxon>
    </lineage>
</organism>
<accession>A0ABZ2XDB3</accession>
<evidence type="ECO:0000256" key="3">
    <source>
        <dbReference type="ARBA" id="ARBA00022692"/>
    </source>
</evidence>
<evidence type="ECO:0000256" key="6">
    <source>
        <dbReference type="SAM" id="Phobius"/>
    </source>
</evidence>
<keyword evidence="5 6" id="KW-0472">Membrane</keyword>
<dbReference type="PANTHER" id="PTHR35007:SF1">
    <property type="entry name" value="PILUS ASSEMBLY PROTEIN"/>
    <property type="match status" value="1"/>
</dbReference>
<feature type="transmembrane region" description="Helical" evidence="6">
    <location>
        <begin position="6"/>
        <end position="23"/>
    </location>
</feature>
<evidence type="ECO:0000256" key="2">
    <source>
        <dbReference type="ARBA" id="ARBA00022475"/>
    </source>
</evidence>
<reference evidence="8 9" key="1">
    <citation type="submission" date="2024-04" db="EMBL/GenBank/DDBJ databases">
        <title>Dissimilatory iodate-reducing microorganisms contribute to the enrichment of iodine in groundwater.</title>
        <authorList>
            <person name="Jiang Z."/>
        </authorList>
    </citation>
    <scope>NUCLEOTIDE SEQUENCE [LARGE SCALE GENOMIC DNA]</scope>
    <source>
        <strain evidence="8 9">NCP973</strain>
    </source>
</reference>
<dbReference type="Pfam" id="PF00482">
    <property type="entry name" value="T2SSF"/>
    <property type="match status" value="1"/>
</dbReference>
<dbReference type="Gene3D" id="1.20.81.30">
    <property type="entry name" value="Type II secretion system (T2SS), domain F"/>
    <property type="match status" value="1"/>
</dbReference>
<evidence type="ECO:0000256" key="1">
    <source>
        <dbReference type="ARBA" id="ARBA00004651"/>
    </source>
</evidence>
<proteinExistence type="predicted"/>
<feature type="transmembrane region" description="Helical" evidence="6">
    <location>
        <begin position="284"/>
        <end position="303"/>
    </location>
</feature>
<evidence type="ECO:0000256" key="4">
    <source>
        <dbReference type="ARBA" id="ARBA00022989"/>
    </source>
</evidence>
<gene>
    <name evidence="8" type="ORF">AADV58_11225</name>
</gene>
<dbReference type="InterPro" id="IPR042094">
    <property type="entry name" value="T2SS_GspF_sf"/>
</dbReference>
<evidence type="ECO:0000313" key="9">
    <source>
        <dbReference type="Proteomes" id="UP001479520"/>
    </source>
</evidence>
<keyword evidence="9" id="KW-1185">Reference proteome</keyword>
<feature type="transmembrane region" description="Helical" evidence="6">
    <location>
        <begin position="80"/>
        <end position="96"/>
    </location>
</feature>
<keyword evidence="4 6" id="KW-1133">Transmembrane helix</keyword>
<dbReference type="InterPro" id="IPR018076">
    <property type="entry name" value="T2SS_GspF_dom"/>
</dbReference>
<feature type="transmembrane region" description="Helical" evidence="6">
    <location>
        <begin position="102"/>
        <end position="121"/>
    </location>
</feature>
<dbReference type="EMBL" id="CP151406">
    <property type="protein sequence ID" value="WZJ20525.1"/>
    <property type="molecule type" value="Genomic_DNA"/>
</dbReference>
<evidence type="ECO:0000259" key="7">
    <source>
        <dbReference type="Pfam" id="PF00482"/>
    </source>
</evidence>
<feature type="domain" description="Type II secretion system protein GspF" evidence="7">
    <location>
        <begin position="139"/>
        <end position="265"/>
    </location>
</feature>
<evidence type="ECO:0000256" key="5">
    <source>
        <dbReference type="ARBA" id="ARBA00023136"/>
    </source>
</evidence>